<dbReference type="EMBL" id="JBANRG010000002">
    <property type="protein sequence ID" value="KAK7470630.1"/>
    <property type="molecule type" value="Genomic_DNA"/>
</dbReference>
<sequence>MAALDIRRSAPARHDSRSSTHPLNSRYKKSRMPSLFNTIRGSIFLMALIFTMICLGMAAHFEAVLADSDLTRFVPFSIFVCSASLIIIVVLYGCSFFLRERNPISTRIELGCLAFAGVFWLALGVWLATSDSGDADVECFTSDSSQPLDDSAASFHTEQYQAMYRVLNAFSLLNAVVFFVATFGLLFLAIRKHRRGDDHMWYGPVTSCAWFNEYNRRAKRTKSSLSGILPVSESTQRFNEKPEEEKPAPRRHRSSRPSRTGSRQAAPGAPAKIYERQMRDRYNGNSNLNRSGSGSTGHTSLIYPGSVESFDNGILKNPNRVNNYF</sequence>
<feature type="transmembrane region" description="Helical" evidence="2">
    <location>
        <begin position="110"/>
        <end position="128"/>
    </location>
</feature>
<keyword evidence="2" id="KW-1133">Transmembrane helix</keyword>
<feature type="compositionally biased region" description="Basic and acidic residues" evidence="1">
    <location>
        <begin position="273"/>
        <end position="282"/>
    </location>
</feature>
<feature type="compositionally biased region" description="Basic and acidic residues" evidence="1">
    <location>
        <begin position="1"/>
        <end position="18"/>
    </location>
</feature>
<proteinExistence type="predicted"/>
<evidence type="ECO:0000313" key="3">
    <source>
        <dbReference type="EMBL" id="KAK7470630.1"/>
    </source>
</evidence>
<keyword evidence="2" id="KW-0812">Transmembrane</keyword>
<accession>A0ABR1K4F9</accession>
<protein>
    <recommendedName>
        <fullName evidence="5">MARVEL domain-containing protein</fullName>
    </recommendedName>
</protein>
<feature type="compositionally biased region" description="Basic and acidic residues" evidence="1">
    <location>
        <begin position="238"/>
        <end position="248"/>
    </location>
</feature>
<keyword evidence="4" id="KW-1185">Reference proteome</keyword>
<keyword evidence="2" id="KW-0472">Membrane</keyword>
<organism evidence="3 4">
    <name type="scientific">Marasmiellus scandens</name>
    <dbReference type="NCBI Taxonomy" id="2682957"/>
    <lineage>
        <taxon>Eukaryota</taxon>
        <taxon>Fungi</taxon>
        <taxon>Dikarya</taxon>
        <taxon>Basidiomycota</taxon>
        <taxon>Agaricomycotina</taxon>
        <taxon>Agaricomycetes</taxon>
        <taxon>Agaricomycetidae</taxon>
        <taxon>Agaricales</taxon>
        <taxon>Marasmiineae</taxon>
        <taxon>Omphalotaceae</taxon>
        <taxon>Marasmiellus</taxon>
    </lineage>
</organism>
<feature type="region of interest" description="Disordered" evidence="1">
    <location>
        <begin position="1"/>
        <end position="26"/>
    </location>
</feature>
<evidence type="ECO:0000256" key="2">
    <source>
        <dbReference type="SAM" id="Phobius"/>
    </source>
</evidence>
<feature type="transmembrane region" description="Helical" evidence="2">
    <location>
        <begin position="38"/>
        <end position="61"/>
    </location>
</feature>
<evidence type="ECO:0008006" key="5">
    <source>
        <dbReference type="Google" id="ProtNLM"/>
    </source>
</evidence>
<dbReference type="Proteomes" id="UP001498398">
    <property type="component" value="Unassembled WGS sequence"/>
</dbReference>
<gene>
    <name evidence="3" type="ORF">VKT23_002054</name>
</gene>
<feature type="region of interest" description="Disordered" evidence="1">
    <location>
        <begin position="225"/>
        <end position="300"/>
    </location>
</feature>
<feature type="transmembrane region" description="Helical" evidence="2">
    <location>
        <begin position="169"/>
        <end position="190"/>
    </location>
</feature>
<reference evidence="3 4" key="1">
    <citation type="submission" date="2024-01" db="EMBL/GenBank/DDBJ databases">
        <title>A draft genome for the cacao thread blight pathogen Marasmiellus scandens.</title>
        <authorList>
            <person name="Baruah I.K."/>
            <person name="Leung J."/>
            <person name="Bukari Y."/>
            <person name="Amoako-Attah I."/>
            <person name="Meinhardt L.W."/>
            <person name="Bailey B.A."/>
            <person name="Cohen S.P."/>
        </authorList>
    </citation>
    <scope>NUCLEOTIDE SEQUENCE [LARGE SCALE GENOMIC DNA]</scope>
    <source>
        <strain evidence="3 4">GH-19</strain>
    </source>
</reference>
<evidence type="ECO:0000256" key="1">
    <source>
        <dbReference type="SAM" id="MobiDB-lite"/>
    </source>
</evidence>
<evidence type="ECO:0000313" key="4">
    <source>
        <dbReference type="Proteomes" id="UP001498398"/>
    </source>
</evidence>
<comment type="caution">
    <text evidence="3">The sequence shown here is derived from an EMBL/GenBank/DDBJ whole genome shotgun (WGS) entry which is preliminary data.</text>
</comment>
<feature type="region of interest" description="Disordered" evidence="1">
    <location>
        <begin position="306"/>
        <end position="325"/>
    </location>
</feature>
<name>A0ABR1K4F9_9AGAR</name>
<feature type="compositionally biased region" description="Low complexity" evidence="1">
    <location>
        <begin position="283"/>
        <end position="297"/>
    </location>
</feature>
<feature type="transmembrane region" description="Helical" evidence="2">
    <location>
        <begin position="73"/>
        <end position="98"/>
    </location>
</feature>